<dbReference type="EMBL" id="CZDF01000172">
    <property type="protein sequence ID" value="CUR34706.1"/>
    <property type="molecule type" value="Genomic_DNA"/>
</dbReference>
<evidence type="ECO:0000313" key="2">
    <source>
        <dbReference type="EMBL" id="CUR34706.1"/>
    </source>
</evidence>
<organism evidence="2 3">
    <name type="scientific">Planktothrix tepida PCC 9214</name>
    <dbReference type="NCBI Taxonomy" id="671072"/>
    <lineage>
        <taxon>Bacteria</taxon>
        <taxon>Bacillati</taxon>
        <taxon>Cyanobacteriota</taxon>
        <taxon>Cyanophyceae</taxon>
        <taxon>Oscillatoriophycideae</taxon>
        <taxon>Oscillatoriales</taxon>
        <taxon>Microcoleaceae</taxon>
        <taxon>Planktothrix</taxon>
    </lineage>
</organism>
<evidence type="ECO:0000259" key="1">
    <source>
        <dbReference type="Pfam" id="PF19995"/>
    </source>
</evidence>
<name>A0A1J1LRS0_9CYAN</name>
<dbReference type="Proteomes" id="UP000184315">
    <property type="component" value="Unassembled WGS sequence"/>
</dbReference>
<accession>A0A1J1LRS0</accession>
<dbReference type="Pfam" id="PF19995">
    <property type="entry name" value="iSTAND"/>
    <property type="match status" value="1"/>
</dbReference>
<reference evidence="3" key="1">
    <citation type="submission" date="2015-10" db="EMBL/GenBank/DDBJ databases">
        <authorList>
            <person name="Regsiter A."/>
            <person name="william w."/>
        </authorList>
    </citation>
    <scope>NUCLEOTIDE SEQUENCE [LARGE SCALE GENOMIC DNA]</scope>
</reference>
<evidence type="ECO:0000313" key="3">
    <source>
        <dbReference type="Proteomes" id="UP000184315"/>
    </source>
</evidence>
<dbReference type="RefSeq" id="WP_139295142.1">
    <property type="nucleotide sequence ID" value="NZ_LN889813.1"/>
</dbReference>
<dbReference type="OrthoDB" id="464883at2"/>
<dbReference type="STRING" id="671072.PL9214650145"/>
<gene>
    <name evidence="2" type="ORF">PL9214650145</name>
</gene>
<dbReference type="InterPro" id="IPR045475">
    <property type="entry name" value="iSTAND"/>
</dbReference>
<protein>
    <recommendedName>
        <fullName evidence="1">Inactive STAND domain-containing protein</fullName>
    </recommendedName>
</protein>
<sequence>MTTNKVSKPGYILTEKGLDKLTTAISKQYGTSRFKSQLAQEAGLSRNTVSKVLDRENGVDESTLDKLFLCVGLQLTQNDYRQILTCVSPQQQTIQNIVQTSAIEQFKKALFDLNYIDQEYHFRRSLGQMGSVGAFLIHGEEGYGQRWLVNRLAGLIPYNSTAYQKPFNILHKKPLLDFWEDIGESIKCKPNPEAIAEKLYQHWTTQTVILSITDIHKVDQGLESFLEQVWLKVIDKTNSHNYSEDSFKMILFVVGNKTFNSPSNLLIDLTPIQGFEAEELRRWGGAKLSDLLSDLKKYTREQSQDSIKDIIQRNIVPISTLERICKSCSINYYSDIERSFTL</sequence>
<dbReference type="AlphaFoldDB" id="A0A1J1LRS0"/>
<feature type="domain" description="Inactive STAND" evidence="1">
    <location>
        <begin position="111"/>
        <end position="254"/>
    </location>
</feature>
<proteinExistence type="predicted"/>
<keyword evidence="3" id="KW-1185">Reference proteome</keyword>